<dbReference type="Pfam" id="PF00672">
    <property type="entry name" value="HAMP"/>
    <property type="match status" value="1"/>
</dbReference>
<evidence type="ECO:0000256" key="2">
    <source>
        <dbReference type="ARBA" id="ARBA00004236"/>
    </source>
</evidence>
<dbReference type="InterPro" id="IPR003594">
    <property type="entry name" value="HATPase_dom"/>
</dbReference>
<gene>
    <name evidence="14" type="ORF">FB382_003968</name>
</gene>
<name>A0A7W3J3G9_9ACTN</name>
<protein>
    <recommendedName>
        <fullName evidence="3">histidine kinase</fullName>
        <ecNumber evidence="3">2.7.13.3</ecNumber>
    </recommendedName>
</protein>
<keyword evidence="9" id="KW-0902">Two-component regulatory system</keyword>
<dbReference type="EMBL" id="JACGXA010000003">
    <property type="protein sequence ID" value="MBA8805623.1"/>
    <property type="molecule type" value="Genomic_DNA"/>
</dbReference>
<keyword evidence="4" id="KW-0597">Phosphoprotein</keyword>
<evidence type="ECO:0000256" key="11">
    <source>
        <dbReference type="SAM" id="Phobius"/>
    </source>
</evidence>
<dbReference type="CDD" id="cd00075">
    <property type="entry name" value="HATPase"/>
    <property type="match status" value="1"/>
</dbReference>
<evidence type="ECO:0000256" key="1">
    <source>
        <dbReference type="ARBA" id="ARBA00000085"/>
    </source>
</evidence>
<dbReference type="InterPro" id="IPR005467">
    <property type="entry name" value="His_kinase_dom"/>
</dbReference>
<evidence type="ECO:0000256" key="10">
    <source>
        <dbReference type="ARBA" id="ARBA00023136"/>
    </source>
</evidence>
<organism evidence="14 15">
    <name type="scientific">Nocardioides ginsengisegetis</name>
    <dbReference type="NCBI Taxonomy" id="661491"/>
    <lineage>
        <taxon>Bacteria</taxon>
        <taxon>Bacillati</taxon>
        <taxon>Actinomycetota</taxon>
        <taxon>Actinomycetes</taxon>
        <taxon>Propionibacteriales</taxon>
        <taxon>Nocardioidaceae</taxon>
        <taxon>Nocardioides</taxon>
    </lineage>
</organism>
<reference evidence="14 15" key="1">
    <citation type="submission" date="2020-07" db="EMBL/GenBank/DDBJ databases">
        <title>Sequencing the genomes of 1000 actinobacteria strains.</title>
        <authorList>
            <person name="Klenk H.-P."/>
        </authorList>
    </citation>
    <scope>NUCLEOTIDE SEQUENCE [LARGE SCALE GENOMIC DNA]</scope>
    <source>
        <strain evidence="14 15">DSM 21349</strain>
    </source>
</reference>
<dbReference type="AlphaFoldDB" id="A0A7W3J3G9"/>
<evidence type="ECO:0000256" key="7">
    <source>
        <dbReference type="ARBA" id="ARBA00022777"/>
    </source>
</evidence>
<sequence>MSLRERVTRLPLRVRLVAGFSATMLVVLTAAGGFVYWRVQFALDRQLDGDLTASTRVLIPLIQPDGTATADASRLGSSELYQVLDRRGRVLSSSPTLDGSPLITPATARESLDGPVRRDIGALLPTTRDPLRVLATRIPATDPAQPAAVLVVAVRRDHRDEALLELLGQLAAALFGALLVTAFVGDRLARFALRPVDRYRAQADDIIAGASGVRLEVPPGRDDEVTRLGHTLNAMLDALEEAVDRERHFVNDASHELRTPLTLLTTRVQLARRRTRSVAEHEAVLAEIETDVVRLVQLAEHLLDVGHGSAEDTEGCDLATVVEDEARRHGAGHEVAGPVPVRLTPAAVRQLVGNLLDNAARHGGAPIVVRVDAVGESARLQVVDGGPGMSPELLATATRRFTRSPESRATEGFGLGLSLVEALVVRSGGELRLCSGGRHHSYGTLAAAPACAHDGAMRVSVLLPLDRS</sequence>
<dbReference type="SUPFAM" id="SSF47384">
    <property type="entry name" value="Homodimeric domain of signal transducing histidine kinase"/>
    <property type="match status" value="1"/>
</dbReference>
<keyword evidence="15" id="KW-1185">Reference proteome</keyword>
<accession>A0A7W3J3G9</accession>
<dbReference type="InterPro" id="IPR036097">
    <property type="entry name" value="HisK_dim/P_sf"/>
</dbReference>
<dbReference type="Gene3D" id="1.10.287.130">
    <property type="match status" value="1"/>
</dbReference>
<dbReference type="Proteomes" id="UP000580910">
    <property type="component" value="Unassembled WGS sequence"/>
</dbReference>
<comment type="catalytic activity">
    <reaction evidence="1">
        <text>ATP + protein L-histidine = ADP + protein N-phospho-L-histidine.</text>
        <dbReference type="EC" id="2.7.13.3"/>
    </reaction>
</comment>
<dbReference type="PANTHER" id="PTHR45436:SF5">
    <property type="entry name" value="SENSOR HISTIDINE KINASE TRCS"/>
    <property type="match status" value="1"/>
</dbReference>
<evidence type="ECO:0000313" key="15">
    <source>
        <dbReference type="Proteomes" id="UP000580910"/>
    </source>
</evidence>
<keyword evidence="6 11" id="KW-0812">Transmembrane</keyword>
<feature type="transmembrane region" description="Helical" evidence="11">
    <location>
        <begin position="12"/>
        <end position="37"/>
    </location>
</feature>
<dbReference type="GO" id="GO:0005886">
    <property type="term" value="C:plasma membrane"/>
    <property type="evidence" value="ECO:0007669"/>
    <property type="project" value="UniProtKB-SubCell"/>
</dbReference>
<keyword evidence="8 11" id="KW-1133">Transmembrane helix</keyword>
<dbReference type="Gene3D" id="6.10.340.10">
    <property type="match status" value="1"/>
</dbReference>
<dbReference type="InterPro" id="IPR003661">
    <property type="entry name" value="HisK_dim/P_dom"/>
</dbReference>
<dbReference type="GO" id="GO:0000155">
    <property type="term" value="F:phosphorelay sensor kinase activity"/>
    <property type="evidence" value="ECO:0007669"/>
    <property type="project" value="InterPro"/>
</dbReference>
<dbReference type="Gene3D" id="3.30.565.10">
    <property type="entry name" value="Histidine kinase-like ATPase, C-terminal domain"/>
    <property type="match status" value="1"/>
</dbReference>
<evidence type="ECO:0000256" key="4">
    <source>
        <dbReference type="ARBA" id="ARBA00022553"/>
    </source>
</evidence>
<dbReference type="SUPFAM" id="SSF55874">
    <property type="entry name" value="ATPase domain of HSP90 chaperone/DNA topoisomerase II/histidine kinase"/>
    <property type="match status" value="1"/>
</dbReference>
<dbReference type="PRINTS" id="PR00344">
    <property type="entry name" value="BCTRLSENSOR"/>
</dbReference>
<evidence type="ECO:0000256" key="6">
    <source>
        <dbReference type="ARBA" id="ARBA00022692"/>
    </source>
</evidence>
<proteinExistence type="predicted"/>
<evidence type="ECO:0000256" key="5">
    <source>
        <dbReference type="ARBA" id="ARBA00022679"/>
    </source>
</evidence>
<comment type="subcellular location">
    <subcellularLocation>
        <location evidence="2">Cell membrane</location>
    </subcellularLocation>
</comment>
<keyword evidence="5" id="KW-0808">Transferase</keyword>
<evidence type="ECO:0000256" key="8">
    <source>
        <dbReference type="ARBA" id="ARBA00022989"/>
    </source>
</evidence>
<dbReference type="InterPro" id="IPR036890">
    <property type="entry name" value="HATPase_C_sf"/>
</dbReference>
<dbReference type="PANTHER" id="PTHR45436">
    <property type="entry name" value="SENSOR HISTIDINE KINASE YKOH"/>
    <property type="match status" value="1"/>
</dbReference>
<dbReference type="EC" id="2.7.13.3" evidence="3"/>
<feature type="transmembrane region" description="Helical" evidence="11">
    <location>
        <begin position="166"/>
        <end position="185"/>
    </location>
</feature>
<evidence type="ECO:0000259" key="13">
    <source>
        <dbReference type="PROSITE" id="PS50885"/>
    </source>
</evidence>
<dbReference type="PROSITE" id="PS50109">
    <property type="entry name" value="HIS_KIN"/>
    <property type="match status" value="1"/>
</dbReference>
<dbReference type="SMART" id="SM00388">
    <property type="entry name" value="HisKA"/>
    <property type="match status" value="1"/>
</dbReference>
<dbReference type="RefSeq" id="WP_343055689.1">
    <property type="nucleotide sequence ID" value="NZ_JACGXA010000003.1"/>
</dbReference>
<evidence type="ECO:0000256" key="9">
    <source>
        <dbReference type="ARBA" id="ARBA00023012"/>
    </source>
</evidence>
<evidence type="ECO:0000256" key="3">
    <source>
        <dbReference type="ARBA" id="ARBA00012438"/>
    </source>
</evidence>
<dbReference type="InterPro" id="IPR004358">
    <property type="entry name" value="Sig_transdc_His_kin-like_C"/>
</dbReference>
<dbReference type="SMART" id="SM00387">
    <property type="entry name" value="HATPase_c"/>
    <property type="match status" value="1"/>
</dbReference>
<keyword evidence="10 11" id="KW-0472">Membrane</keyword>
<dbReference type="Pfam" id="PF02518">
    <property type="entry name" value="HATPase_c"/>
    <property type="match status" value="1"/>
</dbReference>
<dbReference type="InterPro" id="IPR050428">
    <property type="entry name" value="TCS_sensor_his_kinase"/>
</dbReference>
<evidence type="ECO:0000313" key="14">
    <source>
        <dbReference type="EMBL" id="MBA8805623.1"/>
    </source>
</evidence>
<feature type="domain" description="HAMP" evidence="13">
    <location>
        <begin position="190"/>
        <end position="244"/>
    </location>
</feature>
<dbReference type="SMART" id="SM00304">
    <property type="entry name" value="HAMP"/>
    <property type="match status" value="1"/>
</dbReference>
<dbReference type="InterPro" id="IPR003660">
    <property type="entry name" value="HAMP_dom"/>
</dbReference>
<comment type="caution">
    <text evidence="14">The sequence shown here is derived from an EMBL/GenBank/DDBJ whole genome shotgun (WGS) entry which is preliminary data.</text>
</comment>
<dbReference type="CDD" id="cd06225">
    <property type="entry name" value="HAMP"/>
    <property type="match status" value="1"/>
</dbReference>
<evidence type="ECO:0000259" key="12">
    <source>
        <dbReference type="PROSITE" id="PS50109"/>
    </source>
</evidence>
<keyword evidence="7 14" id="KW-0418">Kinase</keyword>
<dbReference type="PROSITE" id="PS50885">
    <property type="entry name" value="HAMP"/>
    <property type="match status" value="1"/>
</dbReference>
<feature type="domain" description="Histidine kinase" evidence="12">
    <location>
        <begin position="252"/>
        <end position="467"/>
    </location>
</feature>
<dbReference type="Pfam" id="PF00512">
    <property type="entry name" value="HisKA"/>
    <property type="match status" value="1"/>
</dbReference>